<evidence type="ECO:0000256" key="1">
    <source>
        <dbReference type="ARBA" id="ARBA00004370"/>
    </source>
</evidence>
<dbReference type="InterPro" id="IPR052954">
    <property type="entry name" value="GPCR-Ligand_Int"/>
</dbReference>
<comment type="subcellular location">
    <subcellularLocation>
        <location evidence="1">Membrane</location>
    </subcellularLocation>
</comment>
<feature type="transmembrane region" description="Helical" evidence="5">
    <location>
        <begin position="66"/>
        <end position="89"/>
    </location>
</feature>
<gene>
    <name evidence="7" type="ORF">HDID_LOCUS10641</name>
    <name evidence="8" type="ORF">WMSIL1_LOCUS10265</name>
</gene>
<dbReference type="PANTHER" id="PTHR46641:SF18">
    <property type="entry name" value="G-PROTEIN COUPLED RECEPTORS FAMILY 1 PROFILE DOMAIN-CONTAINING PROTEIN"/>
    <property type="match status" value="1"/>
</dbReference>
<reference evidence="8 10" key="3">
    <citation type="submission" date="2019-07" db="EMBL/GenBank/DDBJ databases">
        <authorList>
            <person name="Jastrzebski P J."/>
            <person name="Paukszto L."/>
            <person name="Jastrzebski P J."/>
        </authorList>
    </citation>
    <scope>NUCLEOTIDE SEQUENCE [LARGE SCALE GENOMIC DNA]</scope>
    <source>
        <strain evidence="8 10">WMS-il1</strain>
    </source>
</reference>
<dbReference type="PRINTS" id="PR00237">
    <property type="entry name" value="GPCRRHODOPSN"/>
</dbReference>
<keyword evidence="10" id="KW-1185">Reference proteome</keyword>
<sequence length="350" mass="39541">MFELATQFAGCHNGSFDNPSNAQPSEGIIQFLTYIHPVVAVIGIVGNIFVMVLLNATSKETACIFYLRCLAVFDCISITAFQCSFYPLMILKVYLMSKYGSAFKTIDIFFSKPGVCQITVFVSFTSRTLSTWTVVMFTVERLIVVVWPLGAIKFFTLRRTQFHILLAVFISILVNMPWFFALKTVEDPCGTGEFVCRPNEVLNINRIVEVLFLSVLPATIICSCNAIILYKIRHHRRPGTDGNVQLSSENGSSTNHYSGSNFPIIRFSTTMQLLTVSFCFLTLTLPSAVINVIQTFNHFLDTWKESSGTLADTYYIAWFLFMINLSSNFFVYCLVRPVFRKAALGLFRKK</sequence>
<organism evidence="11">
    <name type="scientific">Hymenolepis diminuta</name>
    <name type="common">Rat tapeworm</name>
    <dbReference type="NCBI Taxonomy" id="6216"/>
    <lineage>
        <taxon>Eukaryota</taxon>
        <taxon>Metazoa</taxon>
        <taxon>Spiralia</taxon>
        <taxon>Lophotrochozoa</taxon>
        <taxon>Platyhelminthes</taxon>
        <taxon>Cestoda</taxon>
        <taxon>Eucestoda</taxon>
        <taxon>Cyclophyllidea</taxon>
        <taxon>Hymenolepididae</taxon>
        <taxon>Hymenolepis</taxon>
    </lineage>
</organism>
<dbReference type="InterPro" id="IPR000276">
    <property type="entry name" value="GPCR_Rhodpsn"/>
</dbReference>
<dbReference type="SUPFAM" id="SSF81321">
    <property type="entry name" value="Family A G protein-coupled receptor-like"/>
    <property type="match status" value="1"/>
</dbReference>
<dbReference type="AlphaFoldDB" id="A0A0R3SXZ8"/>
<evidence type="ECO:0000313" key="11">
    <source>
        <dbReference type="WBParaSite" id="HDID_0001064301-mRNA-1"/>
    </source>
</evidence>
<dbReference type="CDD" id="cd14978">
    <property type="entry name" value="7tmA_FMRFamide_R-like"/>
    <property type="match status" value="1"/>
</dbReference>
<dbReference type="GO" id="GO:0004930">
    <property type="term" value="F:G protein-coupled receptor activity"/>
    <property type="evidence" value="ECO:0007669"/>
    <property type="project" value="InterPro"/>
</dbReference>
<dbReference type="PANTHER" id="PTHR46641">
    <property type="entry name" value="FMRFAMIDE RECEPTOR-RELATED"/>
    <property type="match status" value="1"/>
</dbReference>
<protein>
    <submittedName>
        <fullName evidence="11">G_PROTEIN_RECEP_F1_2 domain-containing protein</fullName>
    </submittedName>
</protein>
<evidence type="ECO:0000313" key="7">
    <source>
        <dbReference type="EMBL" id="VDL63696.1"/>
    </source>
</evidence>
<evidence type="ECO:0000256" key="4">
    <source>
        <dbReference type="ARBA" id="ARBA00023136"/>
    </source>
</evidence>
<feature type="transmembrane region" description="Helical" evidence="5">
    <location>
        <begin position="129"/>
        <end position="150"/>
    </location>
</feature>
<evidence type="ECO:0000313" key="8">
    <source>
        <dbReference type="EMBL" id="VUZ51520.1"/>
    </source>
</evidence>
<reference evidence="11" key="1">
    <citation type="submission" date="2017-02" db="UniProtKB">
        <authorList>
            <consortium name="WormBaseParasite"/>
        </authorList>
    </citation>
    <scope>IDENTIFICATION</scope>
</reference>
<dbReference type="WBParaSite" id="HDID_0001064301-mRNA-1">
    <property type="protein sequence ID" value="HDID_0001064301-mRNA-1"/>
    <property type="gene ID" value="HDID_0001064301"/>
</dbReference>
<evidence type="ECO:0000256" key="3">
    <source>
        <dbReference type="ARBA" id="ARBA00022989"/>
    </source>
</evidence>
<feature type="transmembrane region" description="Helical" evidence="5">
    <location>
        <begin position="210"/>
        <end position="230"/>
    </location>
</feature>
<feature type="transmembrane region" description="Helical" evidence="5">
    <location>
        <begin position="313"/>
        <end position="335"/>
    </location>
</feature>
<feature type="transmembrane region" description="Helical" evidence="5">
    <location>
        <begin position="273"/>
        <end position="293"/>
    </location>
</feature>
<reference evidence="7 9" key="2">
    <citation type="submission" date="2018-11" db="EMBL/GenBank/DDBJ databases">
        <authorList>
            <consortium name="Pathogen Informatics"/>
        </authorList>
    </citation>
    <scope>NUCLEOTIDE SEQUENCE [LARGE SCALE GENOMIC DNA]</scope>
</reference>
<evidence type="ECO:0000259" key="6">
    <source>
        <dbReference type="PROSITE" id="PS50262"/>
    </source>
</evidence>
<dbReference type="Gene3D" id="1.20.1070.10">
    <property type="entry name" value="Rhodopsin 7-helix transmembrane proteins"/>
    <property type="match status" value="1"/>
</dbReference>
<dbReference type="STRING" id="6216.A0A0R3SXZ8"/>
<evidence type="ECO:0000313" key="10">
    <source>
        <dbReference type="Proteomes" id="UP000321570"/>
    </source>
</evidence>
<feature type="transmembrane region" description="Helical" evidence="5">
    <location>
        <begin position="34"/>
        <end position="54"/>
    </location>
</feature>
<dbReference type="GO" id="GO:0016020">
    <property type="term" value="C:membrane"/>
    <property type="evidence" value="ECO:0007669"/>
    <property type="project" value="UniProtKB-SubCell"/>
</dbReference>
<dbReference type="OrthoDB" id="6155320at2759"/>
<dbReference type="Proteomes" id="UP000321570">
    <property type="component" value="Unassembled WGS sequence"/>
</dbReference>
<feature type="transmembrane region" description="Helical" evidence="5">
    <location>
        <begin position="162"/>
        <end position="180"/>
    </location>
</feature>
<dbReference type="EMBL" id="CABIJS010000444">
    <property type="protein sequence ID" value="VUZ51520.1"/>
    <property type="molecule type" value="Genomic_DNA"/>
</dbReference>
<proteinExistence type="predicted"/>
<dbReference type="EMBL" id="UYSG01011812">
    <property type="protein sequence ID" value="VDL63696.1"/>
    <property type="molecule type" value="Genomic_DNA"/>
</dbReference>
<keyword evidence="4 5" id="KW-0472">Membrane</keyword>
<evidence type="ECO:0000256" key="5">
    <source>
        <dbReference type="SAM" id="Phobius"/>
    </source>
</evidence>
<evidence type="ECO:0000313" key="9">
    <source>
        <dbReference type="Proteomes" id="UP000274504"/>
    </source>
</evidence>
<dbReference type="Proteomes" id="UP000274504">
    <property type="component" value="Unassembled WGS sequence"/>
</dbReference>
<accession>A0A0R3SXZ8</accession>
<feature type="domain" description="G-protein coupled receptors family 1 profile" evidence="6">
    <location>
        <begin position="46"/>
        <end position="332"/>
    </location>
</feature>
<dbReference type="Pfam" id="PF00001">
    <property type="entry name" value="7tm_1"/>
    <property type="match status" value="1"/>
</dbReference>
<dbReference type="PROSITE" id="PS50262">
    <property type="entry name" value="G_PROTEIN_RECEP_F1_2"/>
    <property type="match status" value="1"/>
</dbReference>
<keyword evidence="3 5" id="KW-1133">Transmembrane helix</keyword>
<keyword evidence="2 5" id="KW-0812">Transmembrane</keyword>
<dbReference type="InterPro" id="IPR017452">
    <property type="entry name" value="GPCR_Rhodpsn_7TM"/>
</dbReference>
<name>A0A0R3SXZ8_HYMDI</name>
<evidence type="ECO:0000256" key="2">
    <source>
        <dbReference type="ARBA" id="ARBA00022692"/>
    </source>
</evidence>